<keyword evidence="7" id="KW-1185">Reference proteome</keyword>
<comment type="subcellular location">
    <subcellularLocation>
        <location evidence="1">Cytoplasm</location>
    </subcellularLocation>
</comment>
<evidence type="ECO:0000313" key="6">
    <source>
        <dbReference type="EMBL" id="KAF2640615.1"/>
    </source>
</evidence>
<dbReference type="InterPro" id="IPR057982">
    <property type="entry name" value="TPR_NAA35"/>
</dbReference>
<evidence type="ECO:0000256" key="1">
    <source>
        <dbReference type="ARBA" id="ARBA00004496"/>
    </source>
</evidence>
<dbReference type="InterPro" id="IPR007244">
    <property type="entry name" value="Naa35_N"/>
</dbReference>
<dbReference type="EMBL" id="MU006784">
    <property type="protein sequence ID" value="KAF2640615.1"/>
    <property type="molecule type" value="Genomic_DNA"/>
</dbReference>
<gene>
    <name evidence="6" type="ORF">P280DRAFT_490071</name>
</gene>
<comment type="similarity">
    <text evidence="2">Belongs to the MAK10 family.</text>
</comment>
<keyword evidence="3" id="KW-0963">Cytoplasm</keyword>
<proteinExistence type="inferred from homology"/>
<feature type="domain" description="NAA35-like N-terminal" evidence="4">
    <location>
        <begin position="22"/>
        <end position="180"/>
    </location>
</feature>
<evidence type="ECO:0000256" key="3">
    <source>
        <dbReference type="ARBA" id="ARBA00022490"/>
    </source>
</evidence>
<reference evidence="6" key="1">
    <citation type="journal article" date="2020" name="Stud. Mycol.">
        <title>101 Dothideomycetes genomes: a test case for predicting lifestyles and emergence of pathogens.</title>
        <authorList>
            <person name="Haridas S."/>
            <person name="Albert R."/>
            <person name="Binder M."/>
            <person name="Bloem J."/>
            <person name="Labutti K."/>
            <person name="Salamov A."/>
            <person name="Andreopoulos B."/>
            <person name="Baker S."/>
            <person name="Barry K."/>
            <person name="Bills G."/>
            <person name="Bluhm B."/>
            <person name="Cannon C."/>
            <person name="Castanera R."/>
            <person name="Culley D."/>
            <person name="Daum C."/>
            <person name="Ezra D."/>
            <person name="Gonzalez J."/>
            <person name="Henrissat B."/>
            <person name="Kuo A."/>
            <person name="Liang C."/>
            <person name="Lipzen A."/>
            <person name="Lutzoni F."/>
            <person name="Magnuson J."/>
            <person name="Mondo S."/>
            <person name="Nolan M."/>
            <person name="Ohm R."/>
            <person name="Pangilinan J."/>
            <person name="Park H.-J."/>
            <person name="Ramirez L."/>
            <person name="Alfaro M."/>
            <person name="Sun H."/>
            <person name="Tritt A."/>
            <person name="Yoshinaga Y."/>
            <person name="Zwiers L.-H."/>
            <person name="Turgeon B."/>
            <person name="Goodwin S."/>
            <person name="Spatafora J."/>
            <person name="Crous P."/>
            <person name="Grigoriev I."/>
        </authorList>
    </citation>
    <scope>NUCLEOTIDE SEQUENCE</scope>
    <source>
        <strain evidence="6">CBS 473.64</strain>
    </source>
</reference>
<organism evidence="6 7">
    <name type="scientific">Massarina eburnea CBS 473.64</name>
    <dbReference type="NCBI Taxonomy" id="1395130"/>
    <lineage>
        <taxon>Eukaryota</taxon>
        <taxon>Fungi</taxon>
        <taxon>Dikarya</taxon>
        <taxon>Ascomycota</taxon>
        <taxon>Pezizomycotina</taxon>
        <taxon>Dothideomycetes</taxon>
        <taxon>Pleosporomycetidae</taxon>
        <taxon>Pleosporales</taxon>
        <taxon>Massarineae</taxon>
        <taxon>Massarinaceae</taxon>
        <taxon>Massarina</taxon>
    </lineage>
</organism>
<dbReference type="Proteomes" id="UP000799753">
    <property type="component" value="Unassembled WGS sequence"/>
</dbReference>
<dbReference type="InterPro" id="IPR057983">
    <property type="entry name" value="NAA35-like_N"/>
</dbReference>
<dbReference type="PANTHER" id="PTHR21373:SF0">
    <property type="entry name" value="N-ALPHA-ACETYLTRANSFERASE 35, NATC AUXILIARY SUBUNIT"/>
    <property type="match status" value="1"/>
</dbReference>
<dbReference type="Pfam" id="PF04112">
    <property type="entry name" value="Mak10"/>
    <property type="match status" value="1"/>
</dbReference>
<name>A0A6A6RZF8_9PLEO</name>
<dbReference type="Pfam" id="PF25789">
    <property type="entry name" value="TPR_NAA35"/>
    <property type="match status" value="1"/>
</dbReference>
<dbReference type="AlphaFoldDB" id="A0A6A6RZF8"/>
<evidence type="ECO:0000256" key="2">
    <source>
        <dbReference type="ARBA" id="ARBA00006289"/>
    </source>
</evidence>
<evidence type="ECO:0000313" key="7">
    <source>
        <dbReference type="Proteomes" id="UP000799753"/>
    </source>
</evidence>
<dbReference type="PANTHER" id="PTHR21373">
    <property type="entry name" value="GLUCOSE REPRESSIBLE PROTEIN MAK10"/>
    <property type="match status" value="1"/>
</dbReference>
<evidence type="ECO:0000259" key="4">
    <source>
        <dbReference type="Pfam" id="PF04112"/>
    </source>
</evidence>
<dbReference type="OrthoDB" id="269405at2759"/>
<accession>A0A6A6RZF8</accession>
<sequence length="746" mass="83834">MQNKVHDITGKFTRASNALDVGQLVKDEYFTLFESIGAIEIMDPKMDSGFLQNNETLEETYDPLTPLLPAELIGIMDQLLCYEMAWHTGYPLSQTLFTSIHMDRLLWPEAKVLERAQFYRGEIAESKRPGTLLEVLRAYCLAVVKGCDYVIAKVQARDYFEEEDFCTNTYHRVLFVRVPLDVFERELDAAVELMEETDLDIDDSLRSAIITRLNFRKAFLRALDIDLPLEQLSTCWPHLLESLDSIRKTHDLGNPVPGAFSTKMQRRLASTVPPRPVVELDFNDALEKLQQLCIDCSEATRFTDLPLDPLEYISFLCTFANRNPTPLPYSRSYLATILFHPDILNSPISLPLTDTKSFVFPAPTSVLDPINWTLSPPLNPLHPKTPKLQLAMLIDEFTDRTGQPYLDLWVALGQNHCRLRRMLAHVVVGWDMLQADAVSVDSDLHTVCQSLRLGGEIMDSPLSTWVYIKKLWMMEKFILLGFEQDIYLPDEFAGMYYFLHLLASRRVATLQKCVDHGTARMEEFARTGNVHDKQDTQTNLFFIDAELQHATAISLLAKALYKYYTVLLYLGLLPIPSRSRTFCNEQRRYELRMKPFLSLTPPEVPPFAAWSTALEPWGSYAEPGPSLVVELRDSASGLWRGIRGALDGVMEALGKVEGYGAEVCKAGGVDVAWKGGIVALRDCCVEAGVEVGVVREVVEGGLKEGDGEGKGGSVKVLGARVEIPGEGSQVGYFGGWVVAKVLRDKE</sequence>
<protein>
    <submittedName>
        <fullName evidence="6">Amino-acid N-acetyltransferas-like protein subunit Mak10</fullName>
    </submittedName>
</protein>
<evidence type="ECO:0000259" key="5">
    <source>
        <dbReference type="Pfam" id="PF25789"/>
    </source>
</evidence>
<dbReference type="GO" id="GO:0031417">
    <property type="term" value="C:NatC complex"/>
    <property type="evidence" value="ECO:0007669"/>
    <property type="project" value="InterPro"/>
</dbReference>
<feature type="domain" description="NAA35-like TPR repeats" evidence="5">
    <location>
        <begin position="313"/>
        <end position="611"/>
    </location>
</feature>